<keyword evidence="7" id="KW-0966">Cell projection</keyword>
<dbReference type="HOGENOM" id="CLU_080373_3_2_9"/>
<dbReference type="SUPFAM" id="SSF101116">
    <property type="entry name" value="Flagellar export chaperone FliS"/>
    <property type="match status" value="1"/>
</dbReference>
<dbReference type="PIRSF" id="PIRSF039090">
    <property type="entry name" value="Flis"/>
    <property type="match status" value="1"/>
</dbReference>
<dbReference type="GO" id="GO:0071973">
    <property type="term" value="P:bacterial-type flagellum-dependent cell motility"/>
    <property type="evidence" value="ECO:0007669"/>
    <property type="project" value="TreeGrafter"/>
</dbReference>
<evidence type="ECO:0000256" key="3">
    <source>
        <dbReference type="ARBA" id="ARBA00022490"/>
    </source>
</evidence>
<dbReference type="GO" id="GO:0044780">
    <property type="term" value="P:bacterial-type flagellum assembly"/>
    <property type="evidence" value="ECO:0007669"/>
    <property type="project" value="InterPro"/>
</dbReference>
<dbReference type="OrthoDB" id="1524959at2"/>
<keyword evidence="4 6" id="KW-1005">Bacterial flagellum biogenesis</keyword>
<evidence type="ECO:0000313" key="7">
    <source>
        <dbReference type="EMBL" id="AGA56409.1"/>
    </source>
</evidence>
<evidence type="ECO:0000256" key="2">
    <source>
        <dbReference type="ARBA" id="ARBA00008787"/>
    </source>
</evidence>
<dbReference type="PANTHER" id="PTHR34773:SF1">
    <property type="entry name" value="FLAGELLAR SECRETION CHAPERONE FLIS"/>
    <property type="match status" value="1"/>
</dbReference>
<evidence type="ECO:0000256" key="6">
    <source>
        <dbReference type="PIRNR" id="PIRNR039090"/>
    </source>
</evidence>
<comment type="similarity">
    <text evidence="2 6">Belongs to the FliS family.</text>
</comment>
<dbReference type="Gene3D" id="1.20.120.340">
    <property type="entry name" value="Flagellar protein FliS"/>
    <property type="match status" value="1"/>
</dbReference>
<dbReference type="EMBL" id="CP003255">
    <property type="protein sequence ID" value="AGA56409.1"/>
    <property type="molecule type" value="Genomic_DNA"/>
</dbReference>
<keyword evidence="5" id="KW-0143">Chaperone</keyword>
<dbReference type="Proteomes" id="UP000010795">
    <property type="component" value="Chromosome"/>
</dbReference>
<keyword evidence="8" id="KW-1185">Reference proteome</keyword>
<evidence type="ECO:0000256" key="4">
    <source>
        <dbReference type="ARBA" id="ARBA00022795"/>
    </source>
</evidence>
<dbReference type="AlphaFoldDB" id="U3GK41"/>
<dbReference type="GO" id="GO:0005829">
    <property type="term" value="C:cytosol"/>
    <property type="evidence" value="ECO:0007669"/>
    <property type="project" value="UniProtKB-SubCell"/>
</dbReference>
<gene>
    <name evidence="7" type="ordered locus">Theco_0162</name>
</gene>
<dbReference type="Pfam" id="PF02561">
    <property type="entry name" value="FliS"/>
    <property type="match status" value="1"/>
</dbReference>
<dbReference type="InterPro" id="IPR036584">
    <property type="entry name" value="FliS_sf"/>
</dbReference>
<comment type="subcellular location">
    <subcellularLocation>
        <location evidence="1 6">Cytoplasm</location>
        <location evidence="1 6">Cytosol</location>
    </subcellularLocation>
</comment>
<dbReference type="CDD" id="cd16098">
    <property type="entry name" value="FliS"/>
    <property type="match status" value="1"/>
</dbReference>
<evidence type="ECO:0000256" key="5">
    <source>
        <dbReference type="ARBA" id="ARBA00023186"/>
    </source>
</evidence>
<sequence length="128" mass="14312">MLTTPHQIYQQSAVNTSNPLQLIIMLYDGAIKHVKLGIEGIETNDFQKANTHLVKAQSVINELISSLNFQYPIAELLLQIYDYLVRNLIEANVKKQKDPALEVLGHLSNLRDAWQQVAKRGSAAPGYG</sequence>
<proteinExistence type="inferred from homology"/>
<organism evidence="7 8">
    <name type="scientific">Thermobacillus composti (strain DSM 18247 / JCM 13945 / KWC4)</name>
    <dbReference type="NCBI Taxonomy" id="717605"/>
    <lineage>
        <taxon>Bacteria</taxon>
        <taxon>Bacillati</taxon>
        <taxon>Bacillota</taxon>
        <taxon>Bacilli</taxon>
        <taxon>Bacillales</taxon>
        <taxon>Paenibacillaceae</taxon>
        <taxon>Thermobacillus</taxon>
    </lineage>
</organism>
<dbReference type="PANTHER" id="PTHR34773">
    <property type="entry name" value="FLAGELLAR SECRETION CHAPERONE FLIS"/>
    <property type="match status" value="1"/>
</dbReference>
<dbReference type="STRING" id="717605.Theco_0162"/>
<evidence type="ECO:0000256" key="1">
    <source>
        <dbReference type="ARBA" id="ARBA00004514"/>
    </source>
</evidence>
<reference evidence="8" key="1">
    <citation type="submission" date="2012-01" db="EMBL/GenBank/DDBJ databases">
        <title>Complete sequence of chromosome of Thermobacillus composti KWC4.</title>
        <authorList>
            <person name="Lucas S."/>
            <person name="Han J."/>
            <person name="Lapidus A."/>
            <person name="Cheng J.-F."/>
            <person name="Goodwin L."/>
            <person name="Pitluck S."/>
            <person name="Peters L."/>
            <person name="Ovchinnikova G."/>
            <person name="Teshima H."/>
            <person name="Detter J.C."/>
            <person name="Han C."/>
            <person name="Tapia R."/>
            <person name="Land M."/>
            <person name="Hauser L."/>
            <person name="Kyrpides N."/>
            <person name="Ivanova N."/>
            <person name="Pagani I."/>
            <person name="Anderson I."/>
            <person name="Woyke T."/>
        </authorList>
    </citation>
    <scope>NUCLEOTIDE SEQUENCE [LARGE SCALE GENOMIC DNA]</scope>
    <source>
        <strain evidence="8">DSM 18247 / JCM 13945 / KWC4</strain>
    </source>
</reference>
<keyword evidence="7" id="KW-0969">Cilium</keyword>
<protein>
    <recommendedName>
        <fullName evidence="6">Flagellar secretion chaperone FliS</fullName>
    </recommendedName>
</protein>
<accession>U3GK41</accession>
<dbReference type="InterPro" id="IPR003713">
    <property type="entry name" value="FliS"/>
</dbReference>
<dbReference type="RefSeq" id="WP_015253176.1">
    <property type="nucleotide sequence ID" value="NC_019897.1"/>
</dbReference>
<keyword evidence="3 6" id="KW-0963">Cytoplasm</keyword>
<dbReference type="KEGG" id="tco:Theco_0162"/>
<keyword evidence="7" id="KW-0282">Flagellum</keyword>
<dbReference type="NCBIfam" id="TIGR00208">
    <property type="entry name" value="fliS"/>
    <property type="match status" value="1"/>
</dbReference>
<name>U3GK41_THECK</name>
<dbReference type="eggNOG" id="COG1516">
    <property type="taxonomic scope" value="Bacteria"/>
</dbReference>
<evidence type="ECO:0000313" key="8">
    <source>
        <dbReference type="Proteomes" id="UP000010795"/>
    </source>
</evidence>